<proteinExistence type="predicted"/>
<evidence type="ECO:0000313" key="2">
    <source>
        <dbReference type="EMBL" id="ODQ69328.1"/>
    </source>
</evidence>
<evidence type="ECO:0000313" key="3">
    <source>
        <dbReference type="Proteomes" id="UP000094385"/>
    </source>
</evidence>
<evidence type="ECO:0000256" key="1">
    <source>
        <dbReference type="SAM" id="MobiDB-lite"/>
    </source>
</evidence>
<reference evidence="2 3" key="1">
    <citation type="journal article" date="2016" name="Proc. Natl. Acad. Sci. U.S.A.">
        <title>Comparative genomics of biotechnologically important yeasts.</title>
        <authorList>
            <person name="Riley R."/>
            <person name="Haridas S."/>
            <person name="Wolfe K.H."/>
            <person name="Lopes M.R."/>
            <person name="Hittinger C.T."/>
            <person name="Goeker M."/>
            <person name="Salamov A.A."/>
            <person name="Wisecaver J.H."/>
            <person name="Long T.M."/>
            <person name="Calvey C.H."/>
            <person name="Aerts A.L."/>
            <person name="Barry K.W."/>
            <person name="Choi C."/>
            <person name="Clum A."/>
            <person name="Coughlan A.Y."/>
            <person name="Deshpande S."/>
            <person name="Douglass A.P."/>
            <person name="Hanson S.J."/>
            <person name="Klenk H.-P."/>
            <person name="LaButti K.M."/>
            <person name="Lapidus A."/>
            <person name="Lindquist E.A."/>
            <person name="Lipzen A.M."/>
            <person name="Meier-Kolthoff J.P."/>
            <person name="Ohm R.A."/>
            <person name="Otillar R.P."/>
            <person name="Pangilinan J.L."/>
            <person name="Peng Y."/>
            <person name="Rokas A."/>
            <person name="Rosa C.A."/>
            <person name="Scheuner C."/>
            <person name="Sibirny A.A."/>
            <person name="Slot J.C."/>
            <person name="Stielow J.B."/>
            <person name="Sun H."/>
            <person name="Kurtzman C.P."/>
            <person name="Blackwell M."/>
            <person name="Grigoriev I.V."/>
            <person name="Jeffries T.W."/>
        </authorList>
    </citation>
    <scope>NUCLEOTIDE SEQUENCE [LARGE SCALE GENOMIC DNA]</scope>
    <source>
        <strain evidence="2 3">NRRL Y-11557</strain>
    </source>
</reference>
<dbReference type="EMBL" id="KV454304">
    <property type="protein sequence ID" value="ODQ69328.1"/>
    <property type="molecule type" value="Genomic_DNA"/>
</dbReference>
<name>A0A1E3PVL8_LIPST</name>
<keyword evidence="3" id="KW-1185">Reference proteome</keyword>
<dbReference type="STRING" id="675824.A0A1E3PVL8"/>
<feature type="region of interest" description="Disordered" evidence="1">
    <location>
        <begin position="101"/>
        <end position="133"/>
    </location>
</feature>
<dbReference type="AlphaFoldDB" id="A0A1E3PVL8"/>
<gene>
    <name evidence="2" type="ORF">LIPSTDRAFT_76103</name>
</gene>
<sequence>MAIIMNPRFSPRGLAIALVALAGAMFIMVLLASSSVDANKIRSLKTATTTKPEPLMTAAGGARGAATENDTTVTNETYIVTEDKENADSFQSRFGSLLSWRPPAWSAKDDDEAEAEEQDTDPEPGTPLQCSDPYRQPGYLYIPNDTLDSQWIPFFETDFVDIPDPESAIYPTDKTPTFTDVGPPPDVINRSPHKWHKDLINYVKTLQAIESYVQTSDSQPLELNDEQNDLVRRVNWAHNRRVLVFGDSIDRYMIKFFCNDLGQQAQVTKHPEYGGDHTTMACHIPLLNFTMYHWHVASLYTYRPVWFWLPHVKYVPFEERFEKIFKPVWNEIVGMNGKSPDLILFQSGLWDERVFREAGRFEDGDDKLSEPERKTKYDRLSKVGLGRGGRQLVWDELVFYKARMDKLITLVRDKFGADVPLLYRSLSARRESASMDLAGINMDRVTRALVAKRGVEIFEWSRMAAAFSNQYMDYLHIGQGPLSYTWSNMLIYYLFRAAGGAEYNGTLARFPDSVQQYVLDGEAVTGAPQIQVNRNPDTSVDKFWAECHQYNIHWGGR</sequence>
<dbReference type="OrthoDB" id="2588793at2759"/>
<protein>
    <submittedName>
        <fullName evidence="2">Uncharacterized protein</fullName>
    </submittedName>
</protein>
<dbReference type="Proteomes" id="UP000094385">
    <property type="component" value="Unassembled WGS sequence"/>
</dbReference>
<feature type="compositionally biased region" description="Acidic residues" evidence="1">
    <location>
        <begin position="109"/>
        <end position="122"/>
    </location>
</feature>
<accession>A0A1E3PVL8</accession>
<organism evidence="2 3">
    <name type="scientific">Lipomyces starkeyi NRRL Y-11557</name>
    <dbReference type="NCBI Taxonomy" id="675824"/>
    <lineage>
        <taxon>Eukaryota</taxon>
        <taxon>Fungi</taxon>
        <taxon>Dikarya</taxon>
        <taxon>Ascomycota</taxon>
        <taxon>Saccharomycotina</taxon>
        <taxon>Lipomycetes</taxon>
        <taxon>Lipomycetales</taxon>
        <taxon>Lipomycetaceae</taxon>
        <taxon>Lipomyces</taxon>
    </lineage>
</organism>